<dbReference type="Proteomes" id="UP000005532">
    <property type="component" value="Unassembled WGS sequence"/>
</dbReference>
<accession>C5S1H4</accession>
<keyword evidence="2" id="KW-0540">Nuclease</keyword>
<dbReference type="CDD" id="cd01026">
    <property type="entry name" value="TOPRIM_OLD"/>
    <property type="match status" value="1"/>
</dbReference>
<protein>
    <submittedName>
        <fullName evidence="2">ATP-dependent endonuclease</fullName>
    </submittedName>
</protein>
<feature type="domain" description="OLD protein-like TOPRIM" evidence="1">
    <location>
        <begin position="347"/>
        <end position="411"/>
    </location>
</feature>
<dbReference type="Pfam" id="PF11398">
    <property type="entry name" value="DUF2813"/>
    <property type="match status" value="1"/>
</dbReference>
<gene>
    <name evidence="2" type="ORF">AM305_08761</name>
</gene>
<dbReference type="EMBL" id="ACQL01000087">
    <property type="protein sequence ID" value="EER47186.1"/>
    <property type="molecule type" value="Genomic_DNA"/>
</dbReference>
<dbReference type="InterPro" id="IPR022602">
    <property type="entry name" value="DUF2813"/>
</dbReference>
<proteinExistence type="predicted"/>
<dbReference type="AlphaFoldDB" id="C5S1H4"/>
<dbReference type="eggNOG" id="COG3593">
    <property type="taxonomic scope" value="Bacteria"/>
</dbReference>
<dbReference type="Gene3D" id="3.40.50.300">
    <property type="entry name" value="P-loop containing nucleotide triphosphate hydrolases"/>
    <property type="match status" value="1"/>
</dbReference>
<dbReference type="SUPFAM" id="SSF52540">
    <property type="entry name" value="P-loop containing nucleoside triphosphate hydrolases"/>
    <property type="match status" value="1"/>
</dbReference>
<dbReference type="PANTHER" id="PTHR32182">
    <property type="entry name" value="DNA REPLICATION AND REPAIR PROTEIN RECF"/>
    <property type="match status" value="1"/>
</dbReference>
<sequence>MYLKFVEIHGFRGINSLFLKLRPNMVLIGENTWGKSSLLGALSTIFSSSDELYQFTENDFHVEFGSQPKKHPQIRLRFTFCEERENEHREAELKPCRGLFINDDKGLHYLHLEVFGERNNGEVTTHYRFTNERHRVISCENEQEVIRYLIQRHPVYRLRDARLNKSINQVQLTPMPINASDQAFAQELDALALLMKYYFLTAQSRKNALEAMQDNAFLWEKAKALCIRLQKEPHLAEKVREYLSAFFVRDKKLANIGTPIILFEDLDTQLHPRMIAILWALISQLQIQRITTTNSMELLSHIPLKEICRLVRSPDHTHAYQIEGGMLGKENLRKLTFHIHHNRGLALFAKTWILVEGETEVWILEEMAKLLNIDLDIEGIRIVEFAQCGLRPLIKYAKSMGIEWYVLTDGDDAGLRYADTVQSLEDNFANRLTILPYRDIEHFFYHSGFKAVFLKLARWQPNGKFYPTSQIIKRAVHFTSKPDLAIALSKEMELRGEDKIPVLFKQLFENVLLLTQKAQ</sequence>
<dbReference type="GO" id="GO:0000731">
    <property type="term" value="P:DNA synthesis involved in DNA repair"/>
    <property type="evidence" value="ECO:0007669"/>
    <property type="project" value="TreeGrafter"/>
</dbReference>
<name>C5S1H4_9PAST</name>
<dbReference type="Pfam" id="PF20469">
    <property type="entry name" value="OLD-like_TOPRIM"/>
    <property type="match status" value="1"/>
</dbReference>
<keyword evidence="2" id="KW-0255">Endonuclease</keyword>
<dbReference type="PANTHER" id="PTHR32182:SF19">
    <property type="entry name" value="HOMOLOGY WITH RECF PROTEIN"/>
    <property type="match status" value="1"/>
</dbReference>
<reference evidence="2 3" key="1">
    <citation type="journal article" date="2010" name="Vet. Microbiol.">
        <title>Production of haemolysins by strains of the Actinobacillus minor/porcitonsillarum complex.</title>
        <authorList>
            <person name="Arya G."/>
            <person name="Niven D.F."/>
        </authorList>
    </citation>
    <scope>NUCLEOTIDE SEQUENCE [LARGE SCALE GENOMIC DNA]</scope>
    <source>
        <strain evidence="2 3">NM305</strain>
    </source>
</reference>
<evidence type="ECO:0000259" key="1">
    <source>
        <dbReference type="Pfam" id="PF20469"/>
    </source>
</evidence>
<dbReference type="GO" id="GO:0006302">
    <property type="term" value="P:double-strand break repair"/>
    <property type="evidence" value="ECO:0007669"/>
    <property type="project" value="TreeGrafter"/>
</dbReference>
<evidence type="ECO:0000313" key="2">
    <source>
        <dbReference type="EMBL" id="EER47186.1"/>
    </source>
</evidence>
<organism evidence="2 3">
    <name type="scientific">Actinobacillus minor NM305</name>
    <dbReference type="NCBI Taxonomy" id="637911"/>
    <lineage>
        <taxon>Bacteria</taxon>
        <taxon>Pseudomonadati</taxon>
        <taxon>Pseudomonadota</taxon>
        <taxon>Gammaproteobacteria</taxon>
        <taxon>Pasteurellales</taxon>
        <taxon>Pasteurellaceae</taxon>
        <taxon>Actinobacillus</taxon>
    </lineage>
</organism>
<keyword evidence="2" id="KW-0378">Hydrolase</keyword>
<dbReference type="RefSeq" id="WP_005823674.1">
    <property type="nucleotide sequence ID" value="NZ_ACQL01000087.1"/>
</dbReference>
<dbReference type="GO" id="GO:0004519">
    <property type="term" value="F:endonuclease activity"/>
    <property type="evidence" value="ECO:0007669"/>
    <property type="project" value="UniProtKB-KW"/>
</dbReference>
<comment type="caution">
    <text evidence="2">The sequence shown here is derived from an EMBL/GenBank/DDBJ whole genome shotgun (WGS) entry which is preliminary data.</text>
</comment>
<dbReference type="InterPro" id="IPR027417">
    <property type="entry name" value="P-loop_NTPase"/>
</dbReference>
<dbReference type="OrthoDB" id="5836727at2"/>
<evidence type="ECO:0000313" key="3">
    <source>
        <dbReference type="Proteomes" id="UP000005532"/>
    </source>
</evidence>
<dbReference type="InterPro" id="IPR034139">
    <property type="entry name" value="TOPRIM_OLD"/>
</dbReference>